<dbReference type="SMART" id="SM00397">
    <property type="entry name" value="t_SNARE"/>
    <property type="match status" value="1"/>
</dbReference>
<dbReference type="FunFam" id="1.20.58.70:FF:000010">
    <property type="entry name" value="Syntaxin-43"/>
    <property type="match status" value="1"/>
</dbReference>
<keyword evidence="5" id="KW-0653">Protein transport</keyword>
<keyword evidence="4" id="KW-0611">Plant defense</keyword>
<dbReference type="GO" id="GO:0006906">
    <property type="term" value="P:vesicle fusion"/>
    <property type="evidence" value="ECO:0000318"/>
    <property type="project" value="GO_Central"/>
</dbReference>
<evidence type="ECO:0000256" key="4">
    <source>
        <dbReference type="ARBA" id="ARBA00022821"/>
    </source>
</evidence>
<dbReference type="InterPro" id="IPR010989">
    <property type="entry name" value="SNARE"/>
</dbReference>
<gene>
    <name evidence="15" type="ORF">KFL_000020010</name>
</gene>
<dbReference type="PROSITE" id="PS50192">
    <property type="entry name" value="T_SNARE"/>
    <property type="match status" value="1"/>
</dbReference>
<evidence type="ECO:0000256" key="12">
    <source>
        <dbReference type="SAM" id="MobiDB-lite"/>
    </source>
</evidence>
<dbReference type="SUPFAM" id="SSF47661">
    <property type="entry name" value="t-snare proteins"/>
    <property type="match status" value="1"/>
</dbReference>
<evidence type="ECO:0000256" key="1">
    <source>
        <dbReference type="ARBA" id="ARBA00009063"/>
    </source>
</evidence>
<protein>
    <submittedName>
        <fullName evidence="15">Syntaxin of plants</fullName>
    </submittedName>
</protein>
<dbReference type="AlphaFoldDB" id="A0A1Y1HGF9"/>
<keyword evidence="2" id="KW-0813">Transport</keyword>
<dbReference type="GO" id="GO:0009658">
    <property type="term" value="P:chloroplast organization"/>
    <property type="evidence" value="ECO:0007669"/>
    <property type="project" value="UniProtKB-ARBA"/>
</dbReference>
<dbReference type="GO" id="GO:0007030">
    <property type="term" value="P:Golgi organization"/>
    <property type="evidence" value="ECO:0007669"/>
    <property type="project" value="UniProtKB-ARBA"/>
</dbReference>
<evidence type="ECO:0000256" key="2">
    <source>
        <dbReference type="ARBA" id="ARBA00022448"/>
    </source>
</evidence>
<keyword evidence="3 13" id="KW-0812">Transmembrane</keyword>
<dbReference type="SMART" id="SM00503">
    <property type="entry name" value="SynN"/>
    <property type="match status" value="1"/>
</dbReference>
<dbReference type="CDD" id="cd15845">
    <property type="entry name" value="SNARE_syntaxin16"/>
    <property type="match status" value="1"/>
</dbReference>
<keyword evidence="6 13" id="KW-1133">Transmembrane helix</keyword>
<dbReference type="GO" id="GO:0048278">
    <property type="term" value="P:vesicle docking"/>
    <property type="evidence" value="ECO:0000318"/>
    <property type="project" value="GO_Central"/>
</dbReference>
<keyword evidence="7" id="KW-0333">Golgi apparatus</keyword>
<dbReference type="PROSITE" id="PS00914">
    <property type="entry name" value="SYNTAXIN"/>
    <property type="match status" value="1"/>
</dbReference>
<evidence type="ECO:0000259" key="14">
    <source>
        <dbReference type="PROSITE" id="PS50192"/>
    </source>
</evidence>
<dbReference type="STRING" id="105231.A0A1Y1HGF9"/>
<dbReference type="GO" id="GO:0006952">
    <property type="term" value="P:defense response"/>
    <property type="evidence" value="ECO:0007669"/>
    <property type="project" value="UniProtKB-KW"/>
</dbReference>
<dbReference type="PANTHER" id="PTHR19957">
    <property type="entry name" value="SYNTAXIN"/>
    <property type="match status" value="1"/>
</dbReference>
<dbReference type="GO" id="GO:0051707">
    <property type="term" value="P:response to other organism"/>
    <property type="evidence" value="ECO:0007669"/>
    <property type="project" value="UniProtKB-ARBA"/>
</dbReference>
<dbReference type="GO" id="GO:0005484">
    <property type="term" value="F:SNAP receptor activity"/>
    <property type="evidence" value="ECO:0000318"/>
    <property type="project" value="GO_Central"/>
</dbReference>
<keyword evidence="8" id="KW-0175">Coiled coil</keyword>
<accession>A0A1Y1HGF9</accession>
<dbReference type="GO" id="GO:0005802">
    <property type="term" value="C:trans-Golgi network"/>
    <property type="evidence" value="ECO:0007669"/>
    <property type="project" value="UniProtKB-ARBA"/>
</dbReference>
<dbReference type="OMA" id="NRKMCII"/>
<dbReference type="GO" id="GO:0031201">
    <property type="term" value="C:SNARE complex"/>
    <property type="evidence" value="ECO:0000318"/>
    <property type="project" value="GO_Central"/>
</dbReference>
<comment type="subcellular location">
    <subcellularLocation>
        <location evidence="10">Golgi apparatus</location>
        <location evidence="10">trans-Golgi network membrane</location>
        <topology evidence="10">Single-pass type IV membrane protein</topology>
    </subcellularLocation>
</comment>
<dbReference type="EMBL" id="DF236951">
    <property type="protein sequence ID" value="GAQ77640.1"/>
    <property type="molecule type" value="Genomic_DNA"/>
</dbReference>
<evidence type="ECO:0000256" key="10">
    <source>
        <dbReference type="ARBA" id="ARBA00037801"/>
    </source>
</evidence>
<evidence type="ECO:0000256" key="6">
    <source>
        <dbReference type="ARBA" id="ARBA00022989"/>
    </source>
</evidence>
<dbReference type="GO" id="GO:0012505">
    <property type="term" value="C:endomembrane system"/>
    <property type="evidence" value="ECO:0000318"/>
    <property type="project" value="GO_Central"/>
</dbReference>
<dbReference type="PANTHER" id="PTHR19957:SF83">
    <property type="entry name" value="SYNTAXIN-16"/>
    <property type="match status" value="1"/>
</dbReference>
<dbReference type="GO" id="GO:0006896">
    <property type="term" value="P:Golgi to vacuole transport"/>
    <property type="evidence" value="ECO:0007669"/>
    <property type="project" value="UniProtKB-ARBA"/>
</dbReference>
<dbReference type="GO" id="GO:0006886">
    <property type="term" value="P:intracellular protein transport"/>
    <property type="evidence" value="ECO:0000318"/>
    <property type="project" value="GO_Central"/>
</dbReference>
<keyword evidence="16" id="KW-1185">Reference proteome</keyword>
<evidence type="ECO:0000256" key="7">
    <source>
        <dbReference type="ARBA" id="ARBA00023034"/>
    </source>
</evidence>
<dbReference type="Pfam" id="PF05739">
    <property type="entry name" value="SNARE"/>
    <property type="match status" value="1"/>
</dbReference>
<dbReference type="Proteomes" id="UP000054558">
    <property type="component" value="Unassembled WGS sequence"/>
</dbReference>
<dbReference type="OrthoDB" id="10251371at2759"/>
<evidence type="ECO:0000256" key="13">
    <source>
        <dbReference type="SAM" id="Phobius"/>
    </source>
</evidence>
<feature type="domain" description="T-SNARE coiled-coil homology" evidence="14">
    <location>
        <begin position="214"/>
        <end position="276"/>
    </location>
</feature>
<sequence>MATRNRTVAFLKYREAVRQSKPAFSATIEMSSLTASKGRSGYDTISTTDADGSRGSVGHALPPAWVDVSEEVATEIGKLRLKMAELSKIHSRALMPTFDDSGGTDQTIEIVTQEVTRGFKKCEQKLRRLEAEKGAKGQDASIRKNVQRALATDLQAISLDFRKQQKAYLQKLQAQQDGASSSLGTALDRPREDEDESYDPGFTEVQLQRIKNSEALAAERDKEVQQILESVNELAQIMRDLSTLVIDQGTIVDRIDYNIEQVATSINAGVKELEKAEKTQKAGRMVLCVMILILMVLFMLVVLVLKHLFF</sequence>
<comment type="similarity">
    <text evidence="1 11">Belongs to the syntaxin family.</text>
</comment>
<evidence type="ECO:0000256" key="8">
    <source>
        <dbReference type="ARBA" id="ARBA00023054"/>
    </source>
</evidence>
<feature type="transmembrane region" description="Helical" evidence="13">
    <location>
        <begin position="285"/>
        <end position="305"/>
    </location>
</feature>
<evidence type="ECO:0000313" key="15">
    <source>
        <dbReference type="EMBL" id="GAQ77640.1"/>
    </source>
</evidence>
<evidence type="ECO:0000313" key="16">
    <source>
        <dbReference type="Proteomes" id="UP000054558"/>
    </source>
</evidence>
<dbReference type="InterPro" id="IPR006011">
    <property type="entry name" value="Syntaxin_N"/>
</dbReference>
<organism evidence="15 16">
    <name type="scientific">Klebsormidium nitens</name>
    <name type="common">Green alga</name>
    <name type="synonym">Ulothrix nitens</name>
    <dbReference type="NCBI Taxonomy" id="105231"/>
    <lineage>
        <taxon>Eukaryota</taxon>
        <taxon>Viridiplantae</taxon>
        <taxon>Streptophyta</taxon>
        <taxon>Klebsormidiophyceae</taxon>
        <taxon>Klebsormidiales</taxon>
        <taxon>Klebsormidiaceae</taxon>
        <taxon>Klebsormidium</taxon>
    </lineage>
</organism>
<name>A0A1Y1HGF9_KLENI</name>
<reference evidence="15 16" key="1">
    <citation type="journal article" date="2014" name="Nat. Commun.">
        <title>Klebsormidium flaccidum genome reveals primary factors for plant terrestrial adaptation.</title>
        <authorList>
            <person name="Hori K."/>
            <person name="Maruyama F."/>
            <person name="Fujisawa T."/>
            <person name="Togashi T."/>
            <person name="Yamamoto N."/>
            <person name="Seo M."/>
            <person name="Sato S."/>
            <person name="Yamada T."/>
            <person name="Mori H."/>
            <person name="Tajima N."/>
            <person name="Moriyama T."/>
            <person name="Ikeuchi M."/>
            <person name="Watanabe M."/>
            <person name="Wada H."/>
            <person name="Kobayashi K."/>
            <person name="Saito M."/>
            <person name="Masuda T."/>
            <person name="Sasaki-Sekimoto Y."/>
            <person name="Mashiguchi K."/>
            <person name="Awai K."/>
            <person name="Shimojima M."/>
            <person name="Masuda S."/>
            <person name="Iwai M."/>
            <person name="Nobusawa T."/>
            <person name="Narise T."/>
            <person name="Kondo S."/>
            <person name="Saito H."/>
            <person name="Sato R."/>
            <person name="Murakawa M."/>
            <person name="Ihara Y."/>
            <person name="Oshima-Yamada Y."/>
            <person name="Ohtaka K."/>
            <person name="Satoh M."/>
            <person name="Sonobe K."/>
            <person name="Ishii M."/>
            <person name="Ohtani R."/>
            <person name="Kanamori-Sato M."/>
            <person name="Honoki R."/>
            <person name="Miyazaki D."/>
            <person name="Mochizuki H."/>
            <person name="Umetsu J."/>
            <person name="Higashi K."/>
            <person name="Shibata D."/>
            <person name="Kamiya Y."/>
            <person name="Sato N."/>
            <person name="Nakamura Y."/>
            <person name="Tabata S."/>
            <person name="Ida S."/>
            <person name="Kurokawa K."/>
            <person name="Ohta H."/>
        </authorList>
    </citation>
    <scope>NUCLEOTIDE SEQUENCE [LARGE SCALE GENOMIC DNA]</scope>
    <source>
        <strain evidence="15 16">NIES-2285</strain>
    </source>
</reference>
<evidence type="ECO:0000256" key="5">
    <source>
        <dbReference type="ARBA" id="ARBA00022927"/>
    </source>
</evidence>
<dbReference type="GO" id="GO:0000149">
    <property type="term" value="F:SNARE binding"/>
    <property type="evidence" value="ECO:0000318"/>
    <property type="project" value="GO_Central"/>
</dbReference>
<proteinExistence type="inferred from homology"/>
<evidence type="ECO:0000256" key="3">
    <source>
        <dbReference type="ARBA" id="ARBA00022692"/>
    </source>
</evidence>
<dbReference type="InterPro" id="IPR000727">
    <property type="entry name" value="T_SNARE_dom"/>
</dbReference>
<feature type="region of interest" description="Disordered" evidence="12">
    <location>
        <begin position="179"/>
        <end position="202"/>
    </location>
</feature>
<dbReference type="InterPro" id="IPR006012">
    <property type="entry name" value="Syntaxin/epimorphin_CS"/>
</dbReference>
<keyword evidence="9 13" id="KW-0472">Membrane</keyword>
<dbReference type="GO" id="GO:0098629">
    <property type="term" value="P:trans-Golgi network membrane organization"/>
    <property type="evidence" value="ECO:0007669"/>
    <property type="project" value="UniProtKB-ARBA"/>
</dbReference>
<dbReference type="GO" id="GO:0043001">
    <property type="term" value="P:Golgi to plasma membrane protein transport"/>
    <property type="evidence" value="ECO:0007669"/>
    <property type="project" value="UniProtKB-ARBA"/>
</dbReference>
<evidence type="ECO:0000256" key="11">
    <source>
        <dbReference type="RuleBase" id="RU003858"/>
    </source>
</evidence>
<dbReference type="GO" id="GO:0009863">
    <property type="term" value="P:salicylic acid mediated signaling pathway"/>
    <property type="evidence" value="ECO:0007669"/>
    <property type="project" value="UniProtKB-ARBA"/>
</dbReference>
<evidence type="ECO:0000256" key="9">
    <source>
        <dbReference type="ARBA" id="ARBA00023136"/>
    </source>
</evidence>
<dbReference type="Gene3D" id="1.20.58.70">
    <property type="match status" value="1"/>
</dbReference>
<dbReference type="InterPro" id="IPR045242">
    <property type="entry name" value="Syntaxin"/>
</dbReference>